<evidence type="ECO:0000313" key="2">
    <source>
        <dbReference type="Proteomes" id="UP001497680"/>
    </source>
</evidence>
<accession>A0ACC0CQ35</accession>
<name>A0ACC0CQ35_9PEZI</name>
<keyword evidence="2" id="KW-1185">Reference proteome</keyword>
<dbReference type="EMBL" id="MU394368">
    <property type="protein sequence ID" value="KAI6082577.1"/>
    <property type="molecule type" value="Genomic_DNA"/>
</dbReference>
<comment type="caution">
    <text evidence="1">The sequence shown here is derived from an EMBL/GenBank/DDBJ whole genome shotgun (WGS) entry which is preliminary data.</text>
</comment>
<organism evidence="1 2">
    <name type="scientific">Hypoxylon rubiginosum</name>
    <dbReference type="NCBI Taxonomy" id="110542"/>
    <lineage>
        <taxon>Eukaryota</taxon>
        <taxon>Fungi</taxon>
        <taxon>Dikarya</taxon>
        <taxon>Ascomycota</taxon>
        <taxon>Pezizomycotina</taxon>
        <taxon>Sordariomycetes</taxon>
        <taxon>Xylariomycetidae</taxon>
        <taxon>Xylariales</taxon>
        <taxon>Hypoxylaceae</taxon>
        <taxon>Hypoxylon</taxon>
    </lineage>
</organism>
<dbReference type="Proteomes" id="UP001497680">
    <property type="component" value="Unassembled WGS sequence"/>
</dbReference>
<proteinExistence type="predicted"/>
<sequence>MPQEQKSSSSSSDGDPQDVGQDRTGGRSTVSEFLARLEHFTWANYTLPMATGGLALLLSEENQGFTFRGLQTIGTVVYIFDLVIFSLVTAAITYRFNKYRGTLLRSVTHPTEALFLGTSTLSVASIITGIAKYGIPVCGPWLVTTFRVLFWIYFAVTFMIAVGQYFFLFVSPLLKIQDMTPAWDLPIFPFMLCGTIAASGAATQPADQALPMIMAGLMAQGLGMLVSILMYACYFRRMIQWGFPAPNSRPGMFIAVGPPAFTSLALIGMANDFPNHYNYFGDDSTTIQILKVLATFTSIFIWSLSLWFFCLAVMANIAVRKQISFHMNWYAYIFPNVGFTITIISVGKTLHSDGIMAFGSAMTVLLILMWLFVFYNHVKAVYGQEIWFEGKDEDFYVNEIDHAHVKQPSTVVDLEKQA</sequence>
<gene>
    <name evidence="1" type="ORF">F4821DRAFT_246797</name>
</gene>
<protein>
    <submittedName>
        <fullName evidence="1">Voltage-dependent anion channel</fullName>
    </submittedName>
</protein>
<evidence type="ECO:0000313" key="1">
    <source>
        <dbReference type="EMBL" id="KAI6082577.1"/>
    </source>
</evidence>
<reference evidence="1 2" key="1">
    <citation type="journal article" date="2022" name="New Phytol.">
        <title>Ecological generalism drives hyperdiversity of secondary metabolite gene clusters in xylarialean endophytes.</title>
        <authorList>
            <person name="Franco M.E.E."/>
            <person name="Wisecaver J.H."/>
            <person name="Arnold A.E."/>
            <person name="Ju Y.M."/>
            <person name="Slot J.C."/>
            <person name="Ahrendt S."/>
            <person name="Moore L.P."/>
            <person name="Eastman K.E."/>
            <person name="Scott K."/>
            <person name="Konkel Z."/>
            <person name="Mondo S.J."/>
            <person name="Kuo A."/>
            <person name="Hayes R.D."/>
            <person name="Haridas S."/>
            <person name="Andreopoulos B."/>
            <person name="Riley R."/>
            <person name="LaButti K."/>
            <person name="Pangilinan J."/>
            <person name="Lipzen A."/>
            <person name="Amirebrahimi M."/>
            <person name="Yan J."/>
            <person name="Adam C."/>
            <person name="Keymanesh K."/>
            <person name="Ng V."/>
            <person name="Louie K."/>
            <person name="Northen T."/>
            <person name="Drula E."/>
            <person name="Henrissat B."/>
            <person name="Hsieh H.M."/>
            <person name="Youens-Clark K."/>
            <person name="Lutzoni F."/>
            <person name="Miadlikowska J."/>
            <person name="Eastwood D.C."/>
            <person name="Hamelin R.C."/>
            <person name="Grigoriev I.V."/>
            <person name="U'Ren J.M."/>
        </authorList>
    </citation>
    <scope>NUCLEOTIDE SEQUENCE [LARGE SCALE GENOMIC DNA]</scope>
    <source>
        <strain evidence="1 2">ER1909</strain>
    </source>
</reference>